<evidence type="ECO:0000313" key="1">
    <source>
        <dbReference type="EMBL" id="KAJ2901577.1"/>
    </source>
</evidence>
<accession>A0AAD5WSZ1</accession>
<reference evidence="1" key="1">
    <citation type="submission" date="2022-07" db="EMBL/GenBank/DDBJ databases">
        <title>Draft genome sequence of Zalerion maritima ATCC 34329, a (micro)plastics degrading marine fungus.</title>
        <authorList>
            <person name="Paco A."/>
            <person name="Goncalves M.F.M."/>
            <person name="Rocha-Santos T.A.P."/>
            <person name="Alves A."/>
        </authorList>
    </citation>
    <scope>NUCLEOTIDE SEQUENCE</scope>
    <source>
        <strain evidence="1">ATCC 34329</strain>
    </source>
</reference>
<protein>
    <submittedName>
        <fullName evidence="1">Uncharacterized protein</fullName>
    </submittedName>
</protein>
<sequence>MPKLKPARVEYRVSYGAGPQLEEQMGNIIERIRPSHLAHRSRARETRVGIYESVYRQYCEIITALRILDDATKWKKDLKSPLSESLHAFVDDKKAMRAGSYYSGAKSLQLSLQAQASRVSSEFFKFGKMLRTQAGVGFGVRFGPEVEPQVEPQVVLNRFLTSYPVADRHPALEQAVRETGMLR</sequence>
<keyword evidence="2" id="KW-1185">Reference proteome</keyword>
<proteinExistence type="predicted"/>
<comment type="caution">
    <text evidence="1">The sequence shown here is derived from an EMBL/GenBank/DDBJ whole genome shotgun (WGS) entry which is preliminary data.</text>
</comment>
<dbReference type="AlphaFoldDB" id="A0AAD5WSZ1"/>
<organism evidence="1 2">
    <name type="scientific">Zalerion maritima</name>
    <dbReference type="NCBI Taxonomy" id="339359"/>
    <lineage>
        <taxon>Eukaryota</taxon>
        <taxon>Fungi</taxon>
        <taxon>Dikarya</taxon>
        <taxon>Ascomycota</taxon>
        <taxon>Pezizomycotina</taxon>
        <taxon>Sordariomycetes</taxon>
        <taxon>Lulworthiomycetidae</taxon>
        <taxon>Lulworthiales</taxon>
        <taxon>Lulworthiaceae</taxon>
        <taxon>Zalerion</taxon>
    </lineage>
</organism>
<gene>
    <name evidence="1" type="ORF">MKZ38_001656</name>
</gene>
<dbReference type="Proteomes" id="UP001201980">
    <property type="component" value="Unassembled WGS sequence"/>
</dbReference>
<evidence type="ECO:0000313" key="2">
    <source>
        <dbReference type="Proteomes" id="UP001201980"/>
    </source>
</evidence>
<dbReference type="EMBL" id="JAKWBI020000146">
    <property type="protein sequence ID" value="KAJ2901577.1"/>
    <property type="molecule type" value="Genomic_DNA"/>
</dbReference>
<name>A0AAD5WSZ1_9PEZI</name>